<organism evidence="2 3">
    <name type="scientific">Faecalibacter rhinopitheci</name>
    <dbReference type="NCBI Taxonomy" id="2779678"/>
    <lineage>
        <taxon>Bacteria</taxon>
        <taxon>Pseudomonadati</taxon>
        <taxon>Bacteroidota</taxon>
        <taxon>Flavobacteriia</taxon>
        <taxon>Flavobacteriales</taxon>
        <taxon>Weeksellaceae</taxon>
        <taxon>Faecalibacter</taxon>
    </lineage>
</organism>
<dbReference type="Proteomes" id="UP000608754">
    <property type="component" value="Unassembled WGS sequence"/>
</dbReference>
<accession>A0A8J7FSZ5</accession>
<protein>
    <recommendedName>
        <fullName evidence="4">Lipoprotein</fullName>
    </recommendedName>
</protein>
<dbReference type="AlphaFoldDB" id="A0A8J7FSZ5"/>
<evidence type="ECO:0000313" key="3">
    <source>
        <dbReference type="Proteomes" id="UP000608754"/>
    </source>
</evidence>
<evidence type="ECO:0000256" key="1">
    <source>
        <dbReference type="SAM" id="MobiDB-lite"/>
    </source>
</evidence>
<comment type="caution">
    <text evidence="2">The sequence shown here is derived from an EMBL/GenBank/DDBJ whole genome shotgun (WGS) entry which is preliminary data.</text>
</comment>
<dbReference type="EMBL" id="JADGIK010000015">
    <property type="protein sequence ID" value="MBF0598363.1"/>
    <property type="molecule type" value="Genomic_DNA"/>
</dbReference>
<evidence type="ECO:0000313" key="2">
    <source>
        <dbReference type="EMBL" id="MBF0598363.1"/>
    </source>
</evidence>
<reference evidence="2" key="1">
    <citation type="submission" date="2020-10" db="EMBL/GenBank/DDBJ databases">
        <authorList>
            <person name="Lu T."/>
            <person name="Wang Q."/>
            <person name="Han X."/>
        </authorList>
    </citation>
    <scope>NUCLEOTIDE SEQUENCE</scope>
    <source>
        <strain evidence="2">WQ 117</strain>
    </source>
</reference>
<dbReference type="PROSITE" id="PS51257">
    <property type="entry name" value="PROKAR_LIPOPROTEIN"/>
    <property type="match status" value="1"/>
</dbReference>
<feature type="region of interest" description="Disordered" evidence="1">
    <location>
        <begin position="241"/>
        <end position="260"/>
    </location>
</feature>
<sequence>MNKYSINYILTFLSCLLFIGSCTNDDEINEIVNEKENKILFTFNEVENISHKSSNIDFEYAIKFSYLLQKYDRIHKTNLSGLVNTSNAVKYNKTLKQNLIIESNDVYVETSMFSKLMENSNGDKWIVFPKIKNNTIHSFILGHLSQDKSNLYFYTFDNNSEFYKKNILAFQNAYDLKFKSSTQNRSGNYCDLEVDFECWFEGVIITPNPGGGGGYPGWGGGEGGGGGCAVYEDCEYIEPPTGGGNSSTSNPCEDIKKQTSDPNYKAKIDELNKNSILNKKHESGFSQNKNGSYTSITQTASSNISDGLIVDINSDLKGLIHTHQNSYETGNFDVNGNPEIRQPIKMFSPADVNALMKLALNQSHNSYGDIYVTMVSSSGVYTLKFTGKSSDIKTGFNTSYWTNEYLKFWNNEKGNNETKFLRFLSEKMNVTGVQLLKVDKNGKSQKKSLGSNKKVITDNCP</sequence>
<proteinExistence type="predicted"/>
<dbReference type="RefSeq" id="WP_194183948.1">
    <property type="nucleotide sequence ID" value="NZ_JADGIK010000015.1"/>
</dbReference>
<name>A0A8J7FSZ5_9FLAO</name>
<keyword evidence="3" id="KW-1185">Reference proteome</keyword>
<evidence type="ECO:0008006" key="4">
    <source>
        <dbReference type="Google" id="ProtNLM"/>
    </source>
</evidence>
<gene>
    <name evidence="2" type="ORF">IM532_13080</name>
</gene>